<evidence type="ECO:0000313" key="6">
    <source>
        <dbReference type="Ensembl" id="ENSKMAP00000022220.1"/>
    </source>
</evidence>
<dbReference type="InterPro" id="IPR039675">
    <property type="entry name" value="CILP1/CILP2"/>
</dbReference>
<dbReference type="Proteomes" id="UP000264800">
    <property type="component" value="Unplaced"/>
</dbReference>
<dbReference type="OMA" id="RYSCPAR"/>
<feature type="domain" description="WxxW" evidence="5">
    <location>
        <begin position="57"/>
        <end position="140"/>
    </location>
</feature>
<dbReference type="GO" id="GO:0005576">
    <property type="term" value="C:extracellular region"/>
    <property type="evidence" value="ECO:0007669"/>
    <property type="project" value="UniProtKB-SubCell"/>
</dbReference>
<evidence type="ECO:0000256" key="4">
    <source>
        <dbReference type="ARBA" id="ARBA00023180"/>
    </source>
</evidence>
<evidence type="ECO:0000256" key="1">
    <source>
        <dbReference type="ARBA" id="ARBA00004613"/>
    </source>
</evidence>
<accession>A0A3Q3B019</accession>
<dbReference type="PANTHER" id="PTHR15031:SF4">
    <property type="entry name" value="CARTILAGE INTERMEDIATE LAYER PROTEIN 1"/>
    <property type="match status" value="1"/>
</dbReference>
<comment type="subcellular location">
    <subcellularLocation>
        <location evidence="1">Secreted</location>
    </subcellularLocation>
</comment>
<keyword evidence="4" id="KW-0325">Glycoprotein</keyword>
<dbReference type="Pfam" id="PF13330">
    <property type="entry name" value="Mucin2_WxxW"/>
    <property type="match status" value="2"/>
</dbReference>
<reference evidence="6" key="1">
    <citation type="submission" date="2025-08" db="UniProtKB">
        <authorList>
            <consortium name="Ensembl"/>
        </authorList>
    </citation>
    <scope>IDENTIFICATION</scope>
</reference>
<dbReference type="InterPro" id="IPR025155">
    <property type="entry name" value="WxxW_domain"/>
</dbReference>
<proteinExistence type="predicted"/>
<protein>
    <submittedName>
        <fullName evidence="6">Cartilage intermediate layer protein 2-like</fullName>
    </submittedName>
</protein>
<evidence type="ECO:0000313" key="7">
    <source>
        <dbReference type="Proteomes" id="UP000264800"/>
    </source>
</evidence>
<organism evidence="6 7">
    <name type="scientific">Kryptolebias marmoratus</name>
    <name type="common">Mangrove killifish</name>
    <name type="synonym">Rivulus marmoratus</name>
    <dbReference type="NCBI Taxonomy" id="37003"/>
    <lineage>
        <taxon>Eukaryota</taxon>
        <taxon>Metazoa</taxon>
        <taxon>Chordata</taxon>
        <taxon>Craniata</taxon>
        <taxon>Vertebrata</taxon>
        <taxon>Euteleostomi</taxon>
        <taxon>Actinopterygii</taxon>
        <taxon>Neopterygii</taxon>
        <taxon>Teleostei</taxon>
        <taxon>Neoteleostei</taxon>
        <taxon>Acanthomorphata</taxon>
        <taxon>Ovalentaria</taxon>
        <taxon>Atherinomorphae</taxon>
        <taxon>Cyprinodontiformes</taxon>
        <taxon>Rivulidae</taxon>
        <taxon>Kryptolebias</taxon>
    </lineage>
</organism>
<keyword evidence="3" id="KW-0732">Signal</keyword>
<keyword evidence="2" id="KW-0964">Secreted</keyword>
<dbReference type="PANTHER" id="PTHR15031">
    <property type="entry name" value="CARTILAGE INTERMEDIATE LAYER PROTEIN CLIP"/>
    <property type="match status" value="1"/>
</dbReference>
<reference evidence="6" key="2">
    <citation type="submission" date="2025-09" db="UniProtKB">
        <authorList>
            <consortium name="Ensembl"/>
        </authorList>
    </citation>
    <scope>IDENTIFICATION</scope>
</reference>
<dbReference type="AlphaFoldDB" id="A0A3Q3B019"/>
<evidence type="ECO:0000256" key="2">
    <source>
        <dbReference type="ARBA" id="ARBA00022525"/>
    </source>
</evidence>
<dbReference type="GeneTree" id="ENSGT00390000008152"/>
<sequence length="240" mass="27319">MPVTFVSSNIFCYIYIPSDFILPIQTRSTHEIHNFLKLVSCLFTELPQCKCFTLGGWTQWFDIDNPSGTGDWELLTDLRSENPGKICDNPTDIEAVTLSGQSVAEAGEKIYKYDTTSGFVCRNEDQLDRRCNDYKVRFSCPPDVCKEVCWTNWYNRDRPSGTGDWETLSDLQKQYPGQICAEPLYIEAVTVPDETPAILSGDNILFYSPTKGFVCRNQDQKSGFCKDYKVRFGCYCSKVA</sequence>
<name>A0A3Q3B019_KRYMA</name>
<keyword evidence="7" id="KW-1185">Reference proteome</keyword>
<feature type="domain" description="WxxW" evidence="5">
    <location>
        <begin position="150"/>
        <end position="234"/>
    </location>
</feature>
<evidence type="ECO:0000259" key="5">
    <source>
        <dbReference type="Pfam" id="PF13330"/>
    </source>
</evidence>
<evidence type="ECO:0000256" key="3">
    <source>
        <dbReference type="ARBA" id="ARBA00022729"/>
    </source>
</evidence>
<dbReference type="Ensembl" id="ENSKMAT00000022505.1">
    <property type="protein sequence ID" value="ENSKMAP00000022220.1"/>
    <property type="gene ID" value="ENSKMAG00000016507.1"/>
</dbReference>